<proteinExistence type="predicted"/>
<dbReference type="EMBL" id="CM055745">
    <property type="protein sequence ID" value="KAJ7997943.1"/>
    <property type="molecule type" value="Genomic_DNA"/>
</dbReference>
<sequence>MRDQRCSSIQGASTVKVPRPFSALPREKVPPTRCEQASQSDQPAGIANRGPKVFGGSPGASLKLPLGVGMQLMASRPPACGHIVEAPRWFDEPYQIIIIMETPGSCMNLIDLMNTTTQGAVARTVRPIWKPRWCWHAAIAETAASYTGALKPRTCCCSWTHSG</sequence>
<gene>
    <name evidence="1" type="ORF">DPEC_G00217410</name>
</gene>
<dbReference type="Proteomes" id="UP001157502">
    <property type="component" value="Chromosome 18"/>
</dbReference>
<reference evidence="1" key="1">
    <citation type="submission" date="2021-05" db="EMBL/GenBank/DDBJ databases">
        <authorList>
            <person name="Pan Q."/>
            <person name="Jouanno E."/>
            <person name="Zahm M."/>
            <person name="Klopp C."/>
            <person name="Cabau C."/>
            <person name="Louis A."/>
            <person name="Berthelot C."/>
            <person name="Parey E."/>
            <person name="Roest Crollius H."/>
            <person name="Montfort J."/>
            <person name="Robinson-Rechavi M."/>
            <person name="Bouchez O."/>
            <person name="Lampietro C."/>
            <person name="Lopez Roques C."/>
            <person name="Donnadieu C."/>
            <person name="Postlethwait J."/>
            <person name="Bobe J."/>
            <person name="Dillon D."/>
            <person name="Chandos A."/>
            <person name="von Hippel F."/>
            <person name="Guiguen Y."/>
        </authorList>
    </citation>
    <scope>NUCLEOTIDE SEQUENCE</scope>
    <source>
        <strain evidence="1">YG-Jan2019</strain>
    </source>
</reference>
<organism evidence="1 2">
    <name type="scientific">Dallia pectoralis</name>
    <name type="common">Alaska blackfish</name>
    <dbReference type="NCBI Taxonomy" id="75939"/>
    <lineage>
        <taxon>Eukaryota</taxon>
        <taxon>Metazoa</taxon>
        <taxon>Chordata</taxon>
        <taxon>Craniata</taxon>
        <taxon>Vertebrata</taxon>
        <taxon>Euteleostomi</taxon>
        <taxon>Actinopterygii</taxon>
        <taxon>Neopterygii</taxon>
        <taxon>Teleostei</taxon>
        <taxon>Protacanthopterygii</taxon>
        <taxon>Esociformes</taxon>
        <taxon>Umbridae</taxon>
        <taxon>Dallia</taxon>
    </lineage>
</organism>
<keyword evidence="2" id="KW-1185">Reference proteome</keyword>
<comment type="caution">
    <text evidence="1">The sequence shown here is derived from an EMBL/GenBank/DDBJ whole genome shotgun (WGS) entry which is preliminary data.</text>
</comment>
<name>A0ACC2G2G4_DALPE</name>
<evidence type="ECO:0000313" key="2">
    <source>
        <dbReference type="Proteomes" id="UP001157502"/>
    </source>
</evidence>
<accession>A0ACC2G2G4</accession>
<protein>
    <submittedName>
        <fullName evidence="1">Uncharacterized protein</fullName>
    </submittedName>
</protein>
<evidence type="ECO:0000313" key="1">
    <source>
        <dbReference type="EMBL" id="KAJ7997943.1"/>
    </source>
</evidence>